<keyword evidence="8 12" id="KW-0472">Membrane</keyword>
<evidence type="ECO:0000256" key="2">
    <source>
        <dbReference type="ARBA" id="ARBA00007168"/>
    </source>
</evidence>
<evidence type="ECO:0000256" key="5">
    <source>
        <dbReference type="ARBA" id="ARBA00022475"/>
    </source>
</evidence>
<dbReference type="GeneTree" id="ENSGT00940000156600"/>
<feature type="transmembrane region" description="Helical" evidence="12">
    <location>
        <begin position="340"/>
        <end position="369"/>
    </location>
</feature>
<keyword evidence="7 12" id="KW-1133">Transmembrane helix</keyword>
<evidence type="ECO:0000256" key="3">
    <source>
        <dbReference type="ARBA" id="ARBA00022448"/>
    </source>
</evidence>
<feature type="transmembrane region" description="Helical" evidence="12">
    <location>
        <begin position="628"/>
        <end position="648"/>
    </location>
</feature>
<evidence type="ECO:0000256" key="6">
    <source>
        <dbReference type="ARBA" id="ARBA00022692"/>
    </source>
</evidence>
<dbReference type="Ensembl" id="ENSSMAT00000047029.1">
    <property type="protein sequence ID" value="ENSSMAP00000049532.1"/>
    <property type="gene ID" value="ENSSMAG00000020064.2"/>
</dbReference>
<dbReference type="Pfam" id="PF04515">
    <property type="entry name" value="Choline_transpo"/>
    <property type="match status" value="1"/>
</dbReference>
<dbReference type="InterPro" id="IPR007603">
    <property type="entry name" value="Choline_transptr-like"/>
</dbReference>
<comment type="subcellular location">
    <subcellularLocation>
        <location evidence="1 12">Cell membrane</location>
        <topology evidence="1 12">Multi-pass membrane protein</topology>
    </subcellularLocation>
</comment>
<dbReference type="PANTHER" id="PTHR12385">
    <property type="entry name" value="CHOLINE TRANSPORTER-LIKE (SLC FAMILY 44)"/>
    <property type="match status" value="1"/>
</dbReference>
<keyword evidence="6 12" id="KW-0812">Transmembrane</keyword>
<feature type="transmembrane region" description="Helical" evidence="12">
    <location>
        <begin position="586"/>
        <end position="607"/>
    </location>
</feature>
<organism evidence="13 14">
    <name type="scientific">Scophthalmus maximus</name>
    <name type="common">Turbot</name>
    <name type="synonym">Psetta maxima</name>
    <dbReference type="NCBI Taxonomy" id="52904"/>
    <lineage>
        <taxon>Eukaryota</taxon>
        <taxon>Metazoa</taxon>
        <taxon>Chordata</taxon>
        <taxon>Craniata</taxon>
        <taxon>Vertebrata</taxon>
        <taxon>Euteleostomi</taxon>
        <taxon>Actinopterygii</taxon>
        <taxon>Neopterygii</taxon>
        <taxon>Teleostei</taxon>
        <taxon>Neoteleostei</taxon>
        <taxon>Acanthomorphata</taxon>
        <taxon>Carangaria</taxon>
        <taxon>Pleuronectiformes</taxon>
        <taxon>Pleuronectoidei</taxon>
        <taxon>Scophthalmidae</taxon>
        <taxon>Scophthalmus</taxon>
    </lineage>
</organism>
<sequence length="689" mass="77852">MAPHRYSLSSSAAVRSEPAAGAAAAGRYYGEPHKFDPSFRGPVCRRSCTDILCCLIFIIVILSYVALGIVAWSHGDPRKVLYPTDSYGQFCGQKGTSNAKKPILFYFNILKCANPTILINLQCPTTQMCVSQCPDKFATYTEMQLQHKLGKSYWDYYRQFCKPGFNNPDKVLIHMMNCALKINSRFMSHQEQVRNQTHRQQGKRLLCMLNPLYSLQPADRGLLISLAVSLVFILLLRFTAGLLLWTTIISVVLLLAYGMWYCSVVWSQLRHTPGSDVAIAEVGLQTDLQVYLQLRQTWIVFLVSLGVTEASILAMLIFLRRRVRVSIALLREASKAIGHIMSTLFFPVVTFLLLTLCISCWAVTAVYLASSGEAIYKVTSPDVSCPYTNSTCNPETFNRTNISTSALCLGSQCLFAFYGGETSYHRHLPLLQLSNLLVFLWLVNFSLALEQCTLAGTFASYYWAKRKHQDIPACPLFSSFSRAVRYHTGSLAFGALILSVVQLLRIILEFLEQKLKGLDNSLSRFLMCCLKCCFWCLDKFIRYMNHNAYIMVAIYGQNFCTSAREAFFLLMRNVVRVAVLDRVTDFLLFLGKVLIAGGVGVFAFFFFTRKIPVIQEEVPNLNYYWVPLLTVVTGAYLIAHGFFSVYAMCVDTLFLCFCDDLERNDGSTEKPFLMSPELHRILGKPSRSR</sequence>
<accession>A0A8D3CQH4</accession>
<comment type="catalytic activity">
    <reaction evidence="10">
        <text>choline(out) + n H(+)(in) = choline(in) + n H(+)(out)</text>
        <dbReference type="Rhea" id="RHEA:75463"/>
        <dbReference type="ChEBI" id="CHEBI:15354"/>
        <dbReference type="ChEBI" id="CHEBI:15378"/>
    </reaction>
</comment>
<evidence type="ECO:0000256" key="12">
    <source>
        <dbReference type="RuleBase" id="RU368066"/>
    </source>
</evidence>
<feature type="transmembrane region" description="Helical" evidence="12">
    <location>
        <begin position="484"/>
        <end position="508"/>
    </location>
</feature>
<feature type="transmembrane region" description="Helical" evidence="12">
    <location>
        <begin position="218"/>
        <end position="236"/>
    </location>
</feature>
<keyword evidence="3" id="KW-0813">Transport</keyword>
<feature type="transmembrane region" description="Helical" evidence="12">
    <location>
        <begin position="51"/>
        <end position="72"/>
    </location>
</feature>
<dbReference type="Proteomes" id="UP000694558">
    <property type="component" value="Chromosome 7"/>
</dbReference>
<name>A0A8D3CQH4_SCOMX</name>
<keyword evidence="4" id="KW-0050">Antiport</keyword>
<feature type="transmembrane region" description="Helical" evidence="12">
    <location>
        <begin position="549"/>
        <end position="571"/>
    </location>
</feature>
<proteinExistence type="inferred from homology"/>
<dbReference type="AlphaFoldDB" id="A0A8D3CQH4"/>
<feature type="transmembrane region" description="Helical" evidence="12">
    <location>
        <begin position="438"/>
        <end position="463"/>
    </location>
</feature>
<feature type="transmembrane region" description="Helical" evidence="12">
    <location>
        <begin position="243"/>
        <end position="266"/>
    </location>
</feature>
<evidence type="ECO:0000256" key="4">
    <source>
        <dbReference type="ARBA" id="ARBA00022449"/>
    </source>
</evidence>
<feature type="transmembrane region" description="Helical" evidence="12">
    <location>
        <begin position="298"/>
        <end position="319"/>
    </location>
</feature>
<evidence type="ECO:0000256" key="11">
    <source>
        <dbReference type="ARBA" id="ARBA00037726"/>
    </source>
</evidence>
<keyword evidence="9" id="KW-0325">Glycoprotein</keyword>
<comment type="function">
    <text evidence="12">Choline transporter.</text>
</comment>
<protein>
    <recommendedName>
        <fullName evidence="12">Choline transporter-like protein</fullName>
    </recommendedName>
</protein>
<evidence type="ECO:0000256" key="8">
    <source>
        <dbReference type="ARBA" id="ARBA00023136"/>
    </source>
</evidence>
<comment type="similarity">
    <text evidence="2 12">Belongs to the CTL (choline transporter-like) family.</text>
</comment>
<evidence type="ECO:0000256" key="9">
    <source>
        <dbReference type="ARBA" id="ARBA00023180"/>
    </source>
</evidence>
<dbReference type="PANTHER" id="PTHR12385:SF42">
    <property type="entry name" value="CHOLINE TRANSPORTER-LIKE PROTEIN 5"/>
    <property type="match status" value="1"/>
</dbReference>
<evidence type="ECO:0000313" key="14">
    <source>
        <dbReference type="Proteomes" id="UP000694558"/>
    </source>
</evidence>
<evidence type="ECO:0000313" key="13">
    <source>
        <dbReference type="Ensembl" id="ENSSMAP00000049532.1"/>
    </source>
</evidence>
<reference evidence="13" key="2">
    <citation type="submission" date="2025-08" db="UniProtKB">
        <authorList>
            <consortium name="Ensembl"/>
        </authorList>
    </citation>
    <scope>IDENTIFICATION</scope>
</reference>
<evidence type="ECO:0000256" key="1">
    <source>
        <dbReference type="ARBA" id="ARBA00004651"/>
    </source>
</evidence>
<keyword evidence="5" id="KW-1003">Cell membrane</keyword>
<comment type="function">
    <text evidence="11">Choline/H+ antiporter.</text>
</comment>
<dbReference type="GO" id="GO:0005886">
    <property type="term" value="C:plasma membrane"/>
    <property type="evidence" value="ECO:0007669"/>
    <property type="project" value="UniProtKB-SubCell"/>
</dbReference>
<reference evidence="13" key="1">
    <citation type="submission" date="2023-05" db="EMBL/GenBank/DDBJ databases">
        <title>High-quality long-read genome of Scophthalmus maximus.</title>
        <authorList>
            <person name="Lien S."/>
            <person name="Martinez P."/>
        </authorList>
    </citation>
    <scope>NUCLEOTIDE SEQUENCE [LARGE SCALE GENOMIC DNA]</scope>
</reference>
<dbReference type="GO" id="GO:0015297">
    <property type="term" value="F:antiporter activity"/>
    <property type="evidence" value="ECO:0007669"/>
    <property type="project" value="UniProtKB-KW"/>
</dbReference>
<evidence type="ECO:0000256" key="10">
    <source>
        <dbReference type="ARBA" id="ARBA00035093"/>
    </source>
</evidence>
<evidence type="ECO:0000256" key="7">
    <source>
        <dbReference type="ARBA" id="ARBA00022989"/>
    </source>
</evidence>